<dbReference type="InterPro" id="IPR015712">
    <property type="entry name" value="DNA-dir_RNA_pol_su2"/>
</dbReference>
<accession>A0A0L7L6E6</accession>
<feature type="domain" description="DNA-directed RNA polymerase subunit 2 hybrid-binding" evidence="7">
    <location>
        <begin position="135"/>
        <end position="180"/>
    </location>
</feature>
<evidence type="ECO:0000256" key="3">
    <source>
        <dbReference type="ARBA" id="ARBA00022478"/>
    </source>
</evidence>
<evidence type="ECO:0000259" key="7">
    <source>
        <dbReference type="Pfam" id="PF00562"/>
    </source>
</evidence>
<dbReference type="AlphaFoldDB" id="A0A0L7L6E6"/>
<dbReference type="Gene3D" id="2.40.50.150">
    <property type="match status" value="2"/>
</dbReference>
<dbReference type="EC" id="2.7.7.6" evidence="2"/>
<dbReference type="GO" id="GO:0006351">
    <property type="term" value="P:DNA-templated transcription"/>
    <property type="evidence" value="ECO:0007669"/>
    <property type="project" value="InterPro"/>
</dbReference>
<dbReference type="STRING" id="104452.A0A0L7L6E6"/>
<dbReference type="PANTHER" id="PTHR20856">
    <property type="entry name" value="DNA-DIRECTED RNA POLYMERASE I SUBUNIT 2"/>
    <property type="match status" value="1"/>
</dbReference>
<dbReference type="Gene3D" id="2.40.270.10">
    <property type="entry name" value="DNA-directed RNA polymerase, subunit 2, domain 6"/>
    <property type="match status" value="2"/>
</dbReference>
<dbReference type="InterPro" id="IPR037033">
    <property type="entry name" value="DNA-dir_RNAP_su2_hyb_sf"/>
</dbReference>
<evidence type="ECO:0000313" key="9">
    <source>
        <dbReference type="Proteomes" id="UP000037510"/>
    </source>
</evidence>
<evidence type="ECO:0000256" key="4">
    <source>
        <dbReference type="ARBA" id="ARBA00022679"/>
    </source>
</evidence>
<proteinExistence type="inferred from homology"/>
<comment type="caution">
    <text evidence="8">The sequence shown here is derived from an EMBL/GenBank/DDBJ whole genome shotgun (WGS) entry which is preliminary data.</text>
</comment>
<dbReference type="GO" id="GO:0003677">
    <property type="term" value="F:DNA binding"/>
    <property type="evidence" value="ECO:0007669"/>
    <property type="project" value="InterPro"/>
</dbReference>
<keyword evidence="6" id="KW-0804">Transcription</keyword>
<dbReference type="SUPFAM" id="SSF64484">
    <property type="entry name" value="beta and beta-prime subunits of DNA dependent RNA-polymerase"/>
    <property type="match status" value="1"/>
</dbReference>
<dbReference type="GO" id="GO:0032549">
    <property type="term" value="F:ribonucleoside binding"/>
    <property type="evidence" value="ECO:0007669"/>
    <property type="project" value="InterPro"/>
</dbReference>
<keyword evidence="4" id="KW-0808">Transferase</keyword>
<dbReference type="GO" id="GO:0000428">
    <property type="term" value="C:DNA-directed RNA polymerase complex"/>
    <property type="evidence" value="ECO:0007669"/>
    <property type="project" value="UniProtKB-KW"/>
</dbReference>
<dbReference type="InterPro" id="IPR007120">
    <property type="entry name" value="DNA-dir_RNAP_su2_dom"/>
</dbReference>
<dbReference type="EMBL" id="JTDY01002706">
    <property type="protein sequence ID" value="KOB70881.1"/>
    <property type="molecule type" value="Genomic_DNA"/>
</dbReference>
<organism evidence="8 9">
    <name type="scientific">Operophtera brumata</name>
    <name type="common">Winter moth</name>
    <name type="synonym">Phalaena brumata</name>
    <dbReference type="NCBI Taxonomy" id="104452"/>
    <lineage>
        <taxon>Eukaryota</taxon>
        <taxon>Metazoa</taxon>
        <taxon>Ecdysozoa</taxon>
        <taxon>Arthropoda</taxon>
        <taxon>Hexapoda</taxon>
        <taxon>Insecta</taxon>
        <taxon>Pterygota</taxon>
        <taxon>Neoptera</taxon>
        <taxon>Endopterygota</taxon>
        <taxon>Lepidoptera</taxon>
        <taxon>Glossata</taxon>
        <taxon>Ditrysia</taxon>
        <taxon>Geometroidea</taxon>
        <taxon>Geometridae</taxon>
        <taxon>Larentiinae</taxon>
        <taxon>Operophtera</taxon>
    </lineage>
</organism>
<dbReference type="Proteomes" id="UP000037510">
    <property type="component" value="Unassembled WGS sequence"/>
</dbReference>
<comment type="similarity">
    <text evidence="1">Belongs to the RNA polymerase beta chain family.</text>
</comment>
<keyword evidence="5" id="KW-0548">Nucleotidyltransferase</keyword>
<name>A0A0L7L6E6_OPEBR</name>
<gene>
    <name evidence="8" type="ORF">OBRU01_14693</name>
</gene>
<dbReference type="GO" id="GO:0003899">
    <property type="term" value="F:DNA-directed RNA polymerase activity"/>
    <property type="evidence" value="ECO:0007669"/>
    <property type="project" value="UniProtKB-EC"/>
</dbReference>
<dbReference type="InterPro" id="IPR014724">
    <property type="entry name" value="RNA_pol_RPB2_OB-fold"/>
</dbReference>
<evidence type="ECO:0000256" key="2">
    <source>
        <dbReference type="ARBA" id="ARBA00012418"/>
    </source>
</evidence>
<evidence type="ECO:0000256" key="6">
    <source>
        <dbReference type="ARBA" id="ARBA00023163"/>
    </source>
</evidence>
<keyword evidence="3 8" id="KW-0240">DNA-directed RNA polymerase</keyword>
<feature type="domain" description="DNA-directed RNA polymerase subunit 2 hybrid-binding" evidence="7">
    <location>
        <begin position="1"/>
        <end position="54"/>
    </location>
</feature>
<dbReference type="Pfam" id="PF00562">
    <property type="entry name" value="RNA_pol_Rpb2_6"/>
    <property type="match status" value="2"/>
</dbReference>
<evidence type="ECO:0000313" key="8">
    <source>
        <dbReference type="EMBL" id="KOB70881.1"/>
    </source>
</evidence>
<feature type="non-terminal residue" evidence="8">
    <location>
        <position position="181"/>
    </location>
</feature>
<evidence type="ECO:0000256" key="1">
    <source>
        <dbReference type="ARBA" id="ARBA00006835"/>
    </source>
</evidence>
<reference evidence="8 9" key="1">
    <citation type="journal article" date="2015" name="Genome Biol. Evol.">
        <title>The genome of winter moth (Operophtera brumata) provides a genomic perspective on sexual dimorphism and phenology.</title>
        <authorList>
            <person name="Derks M.F."/>
            <person name="Smit S."/>
            <person name="Salis L."/>
            <person name="Schijlen E."/>
            <person name="Bossers A."/>
            <person name="Mateman C."/>
            <person name="Pijl A.S."/>
            <person name="de Ridder D."/>
            <person name="Groenen M.A."/>
            <person name="Visser M.E."/>
            <person name="Megens H.J."/>
        </authorList>
    </citation>
    <scope>NUCLEOTIDE SEQUENCE [LARGE SCALE GENOMIC DNA]</scope>
    <source>
        <strain evidence="8">WM2013NL</strain>
        <tissue evidence="8">Head and thorax</tissue>
    </source>
</reference>
<protein>
    <recommendedName>
        <fullName evidence="2">DNA-directed RNA polymerase</fullName>
        <ecNumber evidence="2">2.7.7.6</ecNumber>
    </recommendedName>
</protein>
<keyword evidence="9" id="KW-1185">Reference proteome</keyword>
<evidence type="ECO:0000256" key="5">
    <source>
        <dbReference type="ARBA" id="ARBA00022695"/>
    </source>
</evidence>
<sequence length="181" mass="20542">MGTPIHTWRTNADTKLYRLQTPATPLFRPTHYDNVGIDDFPMGTNAIVAVISYTRGFAAGTVYKTEFIELNHQMSFFARDDTKPELKDYFDGEKNNFVIQRYKGKEEVFVDSVRQCGDFTPTLKKACIVLRIQRWAAQDLPFTESGLIPDILFNPHGFPSRMTIAMMIECMAGKAASLHGH</sequence>